<keyword evidence="3" id="KW-1185">Reference proteome</keyword>
<accession>A0A0D3J7R4</accession>
<protein>
    <recommendedName>
        <fullName evidence="4">C2H2-type domain-containing protein</fullName>
    </recommendedName>
</protein>
<feature type="compositionally biased region" description="Basic and acidic residues" evidence="1">
    <location>
        <begin position="17"/>
        <end position="27"/>
    </location>
</feature>
<name>A0A0D3J7R4_EMIH1</name>
<dbReference type="Proteomes" id="UP000013827">
    <property type="component" value="Unassembled WGS sequence"/>
</dbReference>
<dbReference type="HOGENOM" id="CLU_1514475_0_0_1"/>
<dbReference type="AlphaFoldDB" id="A0A0D3J7R4"/>
<proteinExistence type="predicted"/>
<sequence>GINQSVSQIILAHHDSRINHDSTHRESACAATDPAGTGSADTVRDCESCDDYRRTSTPRDVVCNTARLDTTHFTGRTHWVGRTRRCSGTEDTEKPARSPEPCAVVAATPTARPARAQAVTTDRGGSAARPRAAVRAARAAPREVFSLRHARPQRCRACPSKCAAAGRLRRLQGDRRHE</sequence>
<dbReference type="EnsemblProtists" id="EOD19549">
    <property type="protein sequence ID" value="EOD19549"/>
    <property type="gene ID" value="EMIHUDRAFT_451152"/>
</dbReference>
<organism evidence="2 3">
    <name type="scientific">Emiliania huxleyi (strain CCMP1516)</name>
    <dbReference type="NCBI Taxonomy" id="280463"/>
    <lineage>
        <taxon>Eukaryota</taxon>
        <taxon>Haptista</taxon>
        <taxon>Haptophyta</taxon>
        <taxon>Prymnesiophyceae</taxon>
        <taxon>Isochrysidales</taxon>
        <taxon>Noelaerhabdaceae</taxon>
        <taxon>Emiliania</taxon>
    </lineage>
</organism>
<evidence type="ECO:0000313" key="3">
    <source>
        <dbReference type="Proteomes" id="UP000013827"/>
    </source>
</evidence>
<dbReference type="KEGG" id="ehx:EMIHUDRAFT_451152"/>
<reference evidence="2" key="2">
    <citation type="submission" date="2024-10" db="UniProtKB">
        <authorList>
            <consortium name="EnsemblProtists"/>
        </authorList>
    </citation>
    <scope>IDENTIFICATION</scope>
</reference>
<evidence type="ECO:0000313" key="2">
    <source>
        <dbReference type="EnsemblProtists" id="EOD19549"/>
    </source>
</evidence>
<evidence type="ECO:0000256" key="1">
    <source>
        <dbReference type="SAM" id="MobiDB-lite"/>
    </source>
</evidence>
<reference evidence="3" key="1">
    <citation type="journal article" date="2013" name="Nature">
        <title>Pan genome of the phytoplankton Emiliania underpins its global distribution.</title>
        <authorList>
            <person name="Read B.A."/>
            <person name="Kegel J."/>
            <person name="Klute M.J."/>
            <person name="Kuo A."/>
            <person name="Lefebvre S.C."/>
            <person name="Maumus F."/>
            <person name="Mayer C."/>
            <person name="Miller J."/>
            <person name="Monier A."/>
            <person name="Salamov A."/>
            <person name="Young J."/>
            <person name="Aguilar M."/>
            <person name="Claverie J.M."/>
            <person name="Frickenhaus S."/>
            <person name="Gonzalez K."/>
            <person name="Herman E.K."/>
            <person name="Lin Y.C."/>
            <person name="Napier J."/>
            <person name="Ogata H."/>
            <person name="Sarno A.F."/>
            <person name="Shmutz J."/>
            <person name="Schroeder D."/>
            <person name="de Vargas C."/>
            <person name="Verret F."/>
            <person name="von Dassow P."/>
            <person name="Valentin K."/>
            <person name="Van de Peer Y."/>
            <person name="Wheeler G."/>
            <person name="Dacks J.B."/>
            <person name="Delwiche C.F."/>
            <person name="Dyhrman S.T."/>
            <person name="Glockner G."/>
            <person name="John U."/>
            <person name="Richards T."/>
            <person name="Worden A.Z."/>
            <person name="Zhang X."/>
            <person name="Grigoriev I.V."/>
            <person name="Allen A.E."/>
            <person name="Bidle K."/>
            <person name="Borodovsky M."/>
            <person name="Bowler C."/>
            <person name="Brownlee C."/>
            <person name="Cock J.M."/>
            <person name="Elias M."/>
            <person name="Gladyshev V.N."/>
            <person name="Groth M."/>
            <person name="Guda C."/>
            <person name="Hadaegh A."/>
            <person name="Iglesias-Rodriguez M.D."/>
            <person name="Jenkins J."/>
            <person name="Jones B.M."/>
            <person name="Lawson T."/>
            <person name="Leese F."/>
            <person name="Lindquist E."/>
            <person name="Lobanov A."/>
            <person name="Lomsadze A."/>
            <person name="Malik S.B."/>
            <person name="Marsh M.E."/>
            <person name="Mackinder L."/>
            <person name="Mock T."/>
            <person name="Mueller-Roeber B."/>
            <person name="Pagarete A."/>
            <person name="Parker M."/>
            <person name="Probert I."/>
            <person name="Quesneville H."/>
            <person name="Raines C."/>
            <person name="Rensing S.A."/>
            <person name="Riano-Pachon D.M."/>
            <person name="Richier S."/>
            <person name="Rokitta S."/>
            <person name="Shiraiwa Y."/>
            <person name="Soanes D.M."/>
            <person name="van der Giezen M."/>
            <person name="Wahlund T.M."/>
            <person name="Williams B."/>
            <person name="Wilson W."/>
            <person name="Wolfe G."/>
            <person name="Wurch L.L."/>
        </authorList>
    </citation>
    <scope>NUCLEOTIDE SEQUENCE</scope>
</reference>
<dbReference type="RefSeq" id="XP_005771978.1">
    <property type="nucleotide sequence ID" value="XM_005771921.1"/>
</dbReference>
<dbReference type="PaxDb" id="2903-EOD19549"/>
<feature type="region of interest" description="Disordered" evidence="1">
    <location>
        <begin position="17"/>
        <end position="40"/>
    </location>
</feature>
<evidence type="ECO:0008006" key="4">
    <source>
        <dbReference type="Google" id="ProtNLM"/>
    </source>
</evidence>
<dbReference type="GeneID" id="17265050"/>